<dbReference type="Proteomes" id="UP001057375">
    <property type="component" value="Unassembled WGS sequence"/>
</dbReference>
<reference evidence="2" key="1">
    <citation type="submission" date="2022-03" db="EMBL/GenBank/DDBJ databases">
        <title>Draft genome sequence of Aduncisulcus paluster, a free-living microaerophilic Fornicata.</title>
        <authorList>
            <person name="Yuyama I."/>
            <person name="Kume K."/>
            <person name="Tamura T."/>
            <person name="Inagaki Y."/>
            <person name="Hashimoto T."/>
        </authorList>
    </citation>
    <scope>NUCLEOTIDE SEQUENCE</scope>
    <source>
        <strain evidence="2">NY0171</strain>
    </source>
</reference>
<keyword evidence="1" id="KW-0812">Transmembrane</keyword>
<dbReference type="EMBL" id="BQXS01000982">
    <property type="protein sequence ID" value="GKT29880.1"/>
    <property type="molecule type" value="Genomic_DNA"/>
</dbReference>
<feature type="non-terminal residue" evidence="2">
    <location>
        <position position="1"/>
    </location>
</feature>
<evidence type="ECO:0000313" key="3">
    <source>
        <dbReference type="Proteomes" id="UP001057375"/>
    </source>
</evidence>
<evidence type="ECO:0000256" key="1">
    <source>
        <dbReference type="SAM" id="Phobius"/>
    </source>
</evidence>
<sequence>PSDGWNMSKFMFFVAIPIIVVLAVFGLVLFFCVKYKHDDTAQTQDVLDKCTAAGYPGIHMVNDMMKDYADQQIQVEPKV</sequence>
<accession>A0ABQ5KBF3</accession>
<protein>
    <submittedName>
        <fullName evidence="2">Uncharacterized protein</fullName>
    </submittedName>
</protein>
<keyword evidence="1" id="KW-0472">Membrane</keyword>
<proteinExistence type="predicted"/>
<gene>
    <name evidence="2" type="ORF">ADUPG1_001288</name>
</gene>
<keyword evidence="1" id="KW-1133">Transmembrane helix</keyword>
<name>A0ABQ5KBF3_9EUKA</name>
<keyword evidence="3" id="KW-1185">Reference proteome</keyword>
<comment type="caution">
    <text evidence="2">The sequence shown here is derived from an EMBL/GenBank/DDBJ whole genome shotgun (WGS) entry which is preliminary data.</text>
</comment>
<feature type="transmembrane region" description="Helical" evidence="1">
    <location>
        <begin position="12"/>
        <end position="33"/>
    </location>
</feature>
<evidence type="ECO:0000313" key="2">
    <source>
        <dbReference type="EMBL" id="GKT29880.1"/>
    </source>
</evidence>
<organism evidence="2 3">
    <name type="scientific">Aduncisulcus paluster</name>
    <dbReference type="NCBI Taxonomy" id="2918883"/>
    <lineage>
        <taxon>Eukaryota</taxon>
        <taxon>Metamonada</taxon>
        <taxon>Carpediemonas-like organisms</taxon>
        <taxon>Aduncisulcus</taxon>
    </lineage>
</organism>